<comment type="caution">
    <text evidence="2">The sequence shown here is derived from an EMBL/GenBank/DDBJ whole genome shotgun (WGS) entry which is preliminary data.</text>
</comment>
<organism evidence="2">
    <name type="scientific">mine drainage metagenome</name>
    <dbReference type="NCBI Taxonomy" id="410659"/>
    <lineage>
        <taxon>unclassified sequences</taxon>
        <taxon>metagenomes</taxon>
        <taxon>ecological metagenomes</taxon>
    </lineage>
</organism>
<keyword evidence="2" id="KW-0328">Glycosyltransferase</keyword>
<feature type="domain" description="Glycosyl transferase family 1" evidence="1">
    <location>
        <begin position="69"/>
        <end position="135"/>
    </location>
</feature>
<dbReference type="SUPFAM" id="SSF53756">
    <property type="entry name" value="UDP-Glycosyltransferase/glycogen phosphorylase"/>
    <property type="match status" value="1"/>
</dbReference>
<dbReference type="InterPro" id="IPR001296">
    <property type="entry name" value="Glyco_trans_1"/>
</dbReference>
<keyword evidence="2" id="KW-0808">Transferase</keyword>
<name>T1AQX2_9ZZZZ</name>
<protein>
    <submittedName>
        <fullName evidence="2">Glycosyl transferase, group 1 domain protein</fullName>
        <ecNumber evidence="2">2.4.-.-</ecNumber>
    </submittedName>
</protein>
<accession>T1AQX2</accession>
<dbReference type="Gene3D" id="3.40.50.2000">
    <property type="entry name" value="Glycogen Phosphorylase B"/>
    <property type="match status" value="2"/>
</dbReference>
<reference evidence="2" key="2">
    <citation type="journal article" date="2014" name="ISME J.">
        <title>Microbial stratification in low pH oxic and suboxic macroscopic growths along an acid mine drainage.</title>
        <authorList>
            <person name="Mendez-Garcia C."/>
            <person name="Mesa V."/>
            <person name="Sprenger R.R."/>
            <person name="Richter M."/>
            <person name="Diez M.S."/>
            <person name="Solano J."/>
            <person name="Bargiela R."/>
            <person name="Golyshina O.V."/>
            <person name="Manteca A."/>
            <person name="Ramos J.L."/>
            <person name="Gallego J.R."/>
            <person name="Llorente I."/>
            <person name="Martins Dos Santos V.A."/>
            <person name="Jensen O.N."/>
            <person name="Pelaez A.I."/>
            <person name="Sanchez J."/>
            <person name="Ferrer M."/>
        </authorList>
    </citation>
    <scope>NUCLEOTIDE SEQUENCE</scope>
</reference>
<dbReference type="EC" id="2.4.-.-" evidence="2"/>
<reference evidence="2" key="1">
    <citation type="submission" date="2013-08" db="EMBL/GenBank/DDBJ databases">
        <authorList>
            <person name="Mendez C."/>
            <person name="Richter M."/>
            <person name="Ferrer M."/>
            <person name="Sanchez J."/>
        </authorList>
    </citation>
    <scope>NUCLEOTIDE SEQUENCE</scope>
</reference>
<dbReference type="AlphaFoldDB" id="T1AQX2"/>
<dbReference type="GO" id="GO:0016757">
    <property type="term" value="F:glycosyltransferase activity"/>
    <property type="evidence" value="ECO:0007669"/>
    <property type="project" value="UniProtKB-KW"/>
</dbReference>
<feature type="non-terminal residue" evidence="2">
    <location>
        <position position="138"/>
    </location>
</feature>
<evidence type="ECO:0000313" key="2">
    <source>
        <dbReference type="EMBL" id="EQD44455.1"/>
    </source>
</evidence>
<dbReference type="Pfam" id="PF00534">
    <property type="entry name" value="Glycos_transf_1"/>
    <property type="match status" value="1"/>
</dbReference>
<proteinExistence type="predicted"/>
<gene>
    <name evidence="2" type="ORF">B2A_09593</name>
</gene>
<dbReference type="EMBL" id="AUZZ01006927">
    <property type="protein sequence ID" value="EQD44455.1"/>
    <property type="molecule type" value="Genomic_DNA"/>
</dbReference>
<sequence length="138" mass="15311">MLERLSIGLASFVIAPGERIRREVMAMGVPGWKVGSLYPIVGHDYGSSPSLPPAPTSPTSIPEHQPFRHRFVLSIGQQTGRKRFDLLIEAVRHSVKDLDLVLVGNGPLHEEYRGLVEQLGLEDRVTFVTDASDQRVQD</sequence>
<evidence type="ECO:0000259" key="1">
    <source>
        <dbReference type="Pfam" id="PF00534"/>
    </source>
</evidence>